<proteinExistence type="predicted"/>
<organism evidence="1 2">
    <name type="scientific">Catharanthus roseus</name>
    <name type="common">Madagascar periwinkle</name>
    <name type="synonym">Vinca rosea</name>
    <dbReference type="NCBI Taxonomy" id="4058"/>
    <lineage>
        <taxon>Eukaryota</taxon>
        <taxon>Viridiplantae</taxon>
        <taxon>Streptophyta</taxon>
        <taxon>Embryophyta</taxon>
        <taxon>Tracheophyta</taxon>
        <taxon>Spermatophyta</taxon>
        <taxon>Magnoliopsida</taxon>
        <taxon>eudicotyledons</taxon>
        <taxon>Gunneridae</taxon>
        <taxon>Pentapetalae</taxon>
        <taxon>asterids</taxon>
        <taxon>lamiids</taxon>
        <taxon>Gentianales</taxon>
        <taxon>Apocynaceae</taxon>
        <taxon>Rauvolfioideae</taxon>
        <taxon>Vinceae</taxon>
        <taxon>Catharanthinae</taxon>
        <taxon>Catharanthus</taxon>
    </lineage>
</organism>
<reference evidence="2" key="1">
    <citation type="journal article" date="2023" name="Nat. Plants">
        <title>Single-cell RNA sequencing provides a high-resolution roadmap for understanding the multicellular compartmentation of specialized metabolism.</title>
        <authorList>
            <person name="Sun S."/>
            <person name="Shen X."/>
            <person name="Li Y."/>
            <person name="Li Y."/>
            <person name="Wang S."/>
            <person name="Li R."/>
            <person name="Zhang H."/>
            <person name="Shen G."/>
            <person name="Guo B."/>
            <person name="Wei J."/>
            <person name="Xu J."/>
            <person name="St-Pierre B."/>
            <person name="Chen S."/>
            <person name="Sun C."/>
        </authorList>
    </citation>
    <scope>NUCLEOTIDE SEQUENCE [LARGE SCALE GENOMIC DNA]</scope>
</reference>
<gene>
    <name evidence="1" type="ORF">M9H77_35435</name>
</gene>
<dbReference type="EMBL" id="CM044708">
    <property type="protein sequence ID" value="KAI5649430.1"/>
    <property type="molecule type" value="Genomic_DNA"/>
</dbReference>
<sequence length="142" mass="15579">MPGRANPGFPLVVSISVSSLSSLRSAVPLLLSDLRSFSEMPLCFELLSLVVFLTIFSGEYLKESREGEKERDNHDSCLPRLLGLRVPKLNLHTGASTLLGAVVLAIVCPPMEPTRGGGKRFGTKIIFYRSVKGEEEDIFMIL</sequence>
<dbReference type="Proteomes" id="UP001060085">
    <property type="component" value="Linkage Group LG08"/>
</dbReference>
<keyword evidence="2" id="KW-1185">Reference proteome</keyword>
<evidence type="ECO:0000313" key="2">
    <source>
        <dbReference type="Proteomes" id="UP001060085"/>
    </source>
</evidence>
<comment type="caution">
    <text evidence="1">The sequence shown here is derived from an EMBL/GenBank/DDBJ whole genome shotgun (WGS) entry which is preliminary data.</text>
</comment>
<name>A0ACB9ZP97_CATRO</name>
<accession>A0ACB9ZP97</accession>
<protein>
    <submittedName>
        <fullName evidence="1">Uncharacterized protein</fullName>
    </submittedName>
</protein>
<evidence type="ECO:0000313" key="1">
    <source>
        <dbReference type="EMBL" id="KAI5649430.1"/>
    </source>
</evidence>